<organism evidence="3 4">
    <name type="scientific">Streptomyces marispadix</name>
    <dbReference type="NCBI Taxonomy" id="2922868"/>
    <lineage>
        <taxon>Bacteria</taxon>
        <taxon>Bacillati</taxon>
        <taxon>Actinomycetota</taxon>
        <taxon>Actinomycetes</taxon>
        <taxon>Kitasatosporales</taxon>
        <taxon>Streptomycetaceae</taxon>
        <taxon>Streptomyces</taxon>
    </lineage>
</organism>
<feature type="domain" description="DinB-like" evidence="2">
    <location>
        <begin position="11"/>
        <end position="141"/>
    </location>
</feature>
<dbReference type="SUPFAM" id="SSF109854">
    <property type="entry name" value="DinB/YfiT-like putative metalloenzymes"/>
    <property type="match status" value="1"/>
</dbReference>
<feature type="region of interest" description="Disordered" evidence="1">
    <location>
        <begin position="100"/>
        <end position="119"/>
    </location>
</feature>
<sequence length="154" mass="17226">MDQNEYLYFLRRAFDGMINALEELGDELANVEPSPGRTNSAYAIAYHCTAVADYWIGHIVAGRPVDRDRDSEFAARGTVAELKRGLDPLFDRLRDDLRRAGGRTLPRNAPPPSYEGPDRRLTSVGVQLHVLEELAQHHGQIEITRDTLLDGAGR</sequence>
<evidence type="ECO:0000313" key="4">
    <source>
        <dbReference type="Proteomes" id="UP001166784"/>
    </source>
</evidence>
<dbReference type="InterPro" id="IPR034660">
    <property type="entry name" value="DinB/YfiT-like"/>
</dbReference>
<reference evidence="3" key="1">
    <citation type="submission" date="2022-03" db="EMBL/GenBank/DDBJ databases">
        <authorList>
            <person name="Santos J.D.N."/>
            <person name="Kallscheuer N."/>
            <person name="Jogler C."/>
            <person name="Lage O.M."/>
        </authorList>
    </citation>
    <scope>NUCLEOTIDE SEQUENCE</scope>
    <source>
        <strain evidence="3">M600PL45_2</strain>
    </source>
</reference>
<dbReference type="Pfam" id="PF12867">
    <property type="entry name" value="DinB_2"/>
    <property type="match status" value="1"/>
</dbReference>
<evidence type="ECO:0000256" key="1">
    <source>
        <dbReference type="SAM" id="MobiDB-lite"/>
    </source>
</evidence>
<evidence type="ECO:0000259" key="2">
    <source>
        <dbReference type="Pfam" id="PF12867"/>
    </source>
</evidence>
<evidence type="ECO:0000313" key="3">
    <source>
        <dbReference type="EMBL" id="MCH6162589.1"/>
    </source>
</evidence>
<proteinExistence type="predicted"/>
<dbReference type="Proteomes" id="UP001166784">
    <property type="component" value="Unassembled WGS sequence"/>
</dbReference>
<dbReference type="Gene3D" id="1.20.120.450">
    <property type="entry name" value="dinb family like domain"/>
    <property type="match status" value="1"/>
</dbReference>
<protein>
    <submittedName>
        <fullName evidence="3">DinB family protein</fullName>
    </submittedName>
</protein>
<comment type="caution">
    <text evidence="3">The sequence shown here is derived from an EMBL/GenBank/DDBJ whole genome shotgun (WGS) entry which is preliminary data.</text>
</comment>
<reference evidence="3" key="2">
    <citation type="journal article" date="2023" name="Int. J. Syst. Evol. Microbiol.">
        <title>Streptomyces marispadix sp. nov., isolated from marine beach sediment of the Northern Coast of Portugal.</title>
        <authorList>
            <person name="dos Santos J.D.N."/>
            <person name="Vitorino I.R."/>
            <person name="Kallscheuer N."/>
            <person name="Srivastava A."/>
            <person name="Krautwurst S."/>
            <person name="Marz M."/>
            <person name="Jogler C."/>
            <person name="Lobo Da Cunha A."/>
            <person name="Catita J."/>
            <person name="Goncalves H."/>
            <person name="Gonzalez I."/>
            <person name="Reyes F."/>
            <person name="Lage O.M."/>
        </authorList>
    </citation>
    <scope>NUCLEOTIDE SEQUENCE</scope>
    <source>
        <strain evidence="3">M600PL45_2</strain>
    </source>
</reference>
<name>A0ABS9T237_9ACTN</name>
<gene>
    <name evidence="3" type="ORF">MMA15_20005</name>
</gene>
<keyword evidence="4" id="KW-1185">Reference proteome</keyword>
<dbReference type="EMBL" id="JAKWJU010000002">
    <property type="protein sequence ID" value="MCH6162589.1"/>
    <property type="molecule type" value="Genomic_DNA"/>
</dbReference>
<accession>A0ABS9T237</accession>
<dbReference type="RefSeq" id="WP_241061516.1">
    <property type="nucleotide sequence ID" value="NZ_JAKWJU010000002.1"/>
</dbReference>
<dbReference type="InterPro" id="IPR024775">
    <property type="entry name" value="DinB-like"/>
</dbReference>